<feature type="non-terminal residue" evidence="1">
    <location>
        <position position="1"/>
    </location>
</feature>
<keyword evidence="2" id="KW-1185">Reference proteome</keyword>
<comment type="caution">
    <text evidence="1">The sequence shown here is derived from an EMBL/GenBank/DDBJ whole genome shotgun (WGS) entry which is preliminary data.</text>
</comment>
<reference evidence="1" key="1">
    <citation type="submission" date="2021-09" db="EMBL/GenBank/DDBJ databases">
        <authorList>
            <consortium name="Pathogen Informatics"/>
        </authorList>
    </citation>
    <scope>NUCLEOTIDE SEQUENCE</scope>
</reference>
<dbReference type="Proteomes" id="UP000746747">
    <property type="component" value="Unassembled WGS sequence"/>
</dbReference>
<evidence type="ECO:0000313" key="1">
    <source>
        <dbReference type="EMBL" id="CAG9531148.1"/>
    </source>
</evidence>
<protein>
    <submittedName>
        <fullName evidence="1">Uncharacterized protein</fullName>
    </submittedName>
</protein>
<sequence length="67" mass="7612">PLFARHEAATQAIPHNMTDTWSRSDGMWKSPYCIQKIFLAGNQSNEVIFVALTERTVFIHSGKPYDS</sequence>
<evidence type="ECO:0000313" key="2">
    <source>
        <dbReference type="Proteomes" id="UP000746747"/>
    </source>
</evidence>
<dbReference type="EMBL" id="CAKAEH010000485">
    <property type="protein sequence ID" value="CAG9531148.1"/>
    <property type="molecule type" value="Genomic_DNA"/>
</dbReference>
<proteinExistence type="predicted"/>
<accession>A0A8J2LWA0</accession>
<name>A0A8J2LWA0_9BILA</name>
<gene>
    <name evidence="1" type="ORF">CJOHNSTONI_LOCUS1570</name>
</gene>
<dbReference type="AlphaFoldDB" id="A0A8J2LWA0"/>
<organism evidence="1 2">
    <name type="scientific">Cercopithifilaria johnstoni</name>
    <dbReference type="NCBI Taxonomy" id="2874296"/>
    <lineage>
        <taxon>Eukaryota</taxon>
        <taxon>Metazoa</taxon>
        <taxon>Ecdysozoa</taxon>
        <taxon>Nematoda</taxon>
        <taxon>Chromadorea</taxon>
        <taxon>Rhabditida</taxon>
        <taxon>Spirurina</taxon>
        <taxon>Spiruromorpha</taxon>
        <taxon>Filarioidea</taxon>
        <taxon>Onchocercidae</taxon>
        <taxon>Cercopithifilaria</taxon>
    </lineage>
</organism>